<dbReference type="Gene3D" id="3.80.10.10">
    <property type="entry name" value="Ribonuclease Inhibitor"/>
    <property type="match status" value="1"/>
</dbReference>
<organism evidence="1 2">
    <name type="scientific">Hibiscus syriacus</name>
    <name type="common">Rose of Sharon</name>
    <dbReference type="NCBI Taxonomy" id="106335"/>
    <lineage>
        <taxon>Eukaryota</taxon>
        <taxon>Viridiplantae</taxon>
        <taxon>Streptophyta</taxon>
        <taxon>Embryophyta</taxon>
        <taxon>Tracheophyta</taxon>
        <taxon>Spermatophyta</taxon>
        <taxon>Magnoliopsida</taxon>
        <taxon>eudicotyledons</taxon>
        <taxon>Gunneridae</taxon>
        <taxon>Pentapetalae</taxon>
        <taxon>rosids</taxon>
        <taxon>malvids</taxon>
        <taxon>Malvales</taxon>
        <taxon>Malvaceae</taxon>
        <taxon>Malvoideae</taxon>
        <taxon>Hibiscus</taxon>
    </lineage>
</organism>
<comment type="caution">
    <text evidence="1">The sequence shown here is derived from an EMBL/GenBank/DDBJ whole genome shotgun (WGS) entry which is preliminary data.</text>
</comment>
<dbReference type="EMBL" id="VEPZ02001358">
    <property type="protein sequence ID" value="KAE8677531.1"/>
    <property type="molecule type" value="Genomic_DNA"/>
</dbReference>
<evidence type="ECO:0000313" key="2">
    <source>
        <dbReference type="Proteomes" id="UP000436088"/>
    </source>
</evidence>
<sequence>MISPKECFDLLINEINNCLNAAWEDAYNTDDKKKEELVDDPVKLSKKVVDKLKEEEDVRKREANESKHMFLLLVLDSEGEVKIDELLPLKNLIPNYLPLDSDGKGLIAEELQKPEYKIQVLITSTGGVLNELVQEIKVEPFSKEETKEFLKGNVIPEPWKTYCQDKTKVLPAQLIMLKGAWKRIEKLDPEPQDRASDAALQLFNAAKPETLILRFVYETLINDRLFDFFWHSSNLLGNHGGVQYNALIAHWILEGHLDLADGVKKAYEKGYDIMMELVDLGILKLQEDNLIVIEQATLTLEDHECREHFEKSNLGLAGMLKGEESKVFERMAPTDGMMRTMSVDKEGKSVSSMLIDGSSLCREDPDTFFQEKDPISSEKEKDLKVLALFNPRMDSLPKPIYQIKNLLLLVLRGCYLLNTIDQIKDLENLVALEVSGSPYVTKMEEGLFDKMTKLQSLNLSALGIELLP</sequence>
<dbReference type="SUPFAM" id="SSF52058">
    <property type="entry name" value="L domain-like"/>
    <property type="match status" value="1"/>
</dbReference>
<keyword evidence="2" id="KW-1185">Reference proteome</keyword>
<dbReference type="Proteomes" id="UP000436088">
    <property type="component" value="Unassembled WGS sequence"/>
</dbReference>
<name>A0A6A2XMC8_HIBSY</name>
<dbReference type="AlphaFoldDB" id="A0A6A2XMC8"/>
<proteinExistence type="predicted"/>
<protein>
    <recommendedName>
        <fullName evidence="3">NB-ARC domain-containing protein</fullName>
    </recommendedName>
</protein>
<gene>
    <name evidence="1" type="ORF">F3Y22_tig00111506pilonHSYRG00159</name>
</gene>
<dbReference type="InterPro" id="IPR032675">
    <property type="entry name" value="LRR_dom_sf"/>
</dbReference>
<accession>A0A6A2XMC8</accession>
<evidence type="ECO:0008006" key="3">
    <source>
        <dbReference type="Google" id="ProtNLM"/>
    </source>
</evidence>
<evidence type="ECO:0000313" key="1">
    <source>
        <dbReference type="EMBL" id="KAE8677531.1"/>
    </source>
</evidence>
<reference evidence="1" key="1">
    <citation type="submission" date="2019-09" db="EMBL/GenBank/DDBJ databases">
        <title>Draft genome information of white flower Hibiscus syriacus.</title>
        <authorList>
            <person name="Kim Y.-M."/>
        </authorList>
    </citation>
    <scope>NUCLEOTIDE SEQUENCE [LARGE SCALE GENOMIC DNA]</scope>
    <source>
        <strain evidence="1">YM2019G1</strain>
    </source>
</reference>